<dbReference type="PANTHER" id="PTHR11803:SF39">
    <property type="entry name" value="2-IMINOBUTANOATE_2-IMINOPROPANOATE DEAMINASE"/>
    <property type="match status" value="1"/>
</dbReference>
<organism evidence="2 3">
    <name type="scientific">Andalucia godoyi</name>
    <name type="common">Flagellate</name>
    <dbReference type="NCBI Taxonomy" id="505711"/>
    <lineage>
        <taxon>Eukaryota</taxon>
        <taxon>Discoba</taxon>
        <taxon>Jakobida</taxon>
        <taxon>Andalucina</taxon>
        <taxon>Andaluciidae</taxon>
        <taxon>Andalucia</taxon>
    </lineage>
</organism>
<dbReference type="Pfam" id="PF01042">
    <property type="entry name" value="Ribonuc_L-PSP"/>
    <property type="match status" value="1"/>
</dbReference>
<name>A0A8K0AJ70_ANDGO</name>
<dbReference type="SUPFAM" id="SSF55298">
    <property type="entry name" value="YjgF-like"/>
    <property type="match status" value="1"/>
</dbReference>
<protein>
    <submittedName>
        <fullName evidence="2">Mitochondrial translation inhibitor protein</fullName>
    </submittedName>
</protein>
<dbReference type="FunFam" id="3.30.1330.40:FF:000001">
    <property type="entry name" value="L-PSP family endoribonuclease"/>
    <property type="match status" value="1"/>
</dbReference>
<dbReference type="PROSITE" id="PS01094">
    <property type="entry name" value="UPF0076"/>
    <property type="match status" value="1"/>
</dbReference>
<comment type="similarity">
    <text evidence="1">Belongs to the RutC family.</text>
</comment>
<evidence type="ECO:0000313" key="3">
    <source>
        <dbReference type="Proteomes" id="UP000799049"/>
    </source>
</evidence>
<dbReference type="InterPro" id="IPR035959">
    <property type="entry name" value="RutC-like_sf"/>
</dbReference>
<dbReference type="GO" id="GO:0019239">
    <property type="term" value="F:deaminase activity"/>
    <property type="evidence" value="ECO:0007669"/>
    <property type="project" value="TreeGrafter"/>
</dbReference>
<dbReference type="Proteomes" id="UP000799049">
    <property type="component" value="Unassembled WGS sequence"/>
</dbReference>
<accession>A0A8K0AJ70</accession>
<dbReference type="OrthoDB" id="309640at2759"/>
<evidence type="ECO:0000256" key="1">
    <source>
        <dbReference type="ARBA" id="ARBA00010552"/>
    </source>
</evidence>
<reference evidence="2" key="1">
    <citation type="submission" date="2019-09" db="EMBL/GenBank/DDBJ databases">
        <title>The Mitochondrial Proteome of the Jakobid, Andalucia godoyi, a Protist With the Most Gene-Rich and Bacteria-Like Mitochondrial Genome.</title>
        <authorList>
            <person name="Gray M.W."/>
            <person name="Burger G."/>
            <person name="Derelle R."/>
            <person name="Klimes V."/>
            <person name="Leger M."/>
            <person name="Sarrasin M."/>
            <person name="Vlcek C."/>
            <person name="Roger A.J."/>
            <person name="Elias M."/>
            <person name="Lang B.F."/>
        </authorList>
    </citation>
    <scope>NUCLEOTIDE SEQUENCE</scope>
    <source>
        <strain evidence="2">And28</strain>
    </source>
</reference>
<dbReference type="PANTHER" id="PTHR11803">
    <property type="entry name" value="2-IMINOBUTANOATE/2-IMINOPROPANOATE DEAMINASE RIDA"/>
    <property type="match status" value="1"/>
</dbReference>
<dbReference type="AlphaFoldDB" id="A0A8K0AJ70"/>
<dbReference type="EMBL" id="VRVR01000037">
    <property type="protein sequence ID" value="KAF0852439.1"/>
    <property type="molecule type" value="Genomic_DNA"/>
</dbReference>
<dbReference type="NCBIfam" id="TIGR00004">
    <property type="entry name" value="Rid family detoxifying hydrolase"/>
    <property type="match status" value="1"/>
</dbReference>
<comment type="caution">
    <text evidence="2">The sequence shown here is derived from an EMBL/GenBank/DDBJ whole genome shotgun (WGS) entry which is preliminary data.</text>
</comment>
<sequence>MMLRRLFSTSSKAVEAVIAKNAPAAIGPYSAAVKANGFVFVSGQLPIVPSTGSFVHPTDVAQQADQCLKNLGEILVAGGSSYSKVVKATVYLVDMEDFAAVNEVYAKYFGDVKPARACFAVKELPKKARVEIECIAVA</sequence>
<dbReference type="GO" id="GO:0005739">
    <property type="term" value="C:mitochondrion"/>
    <property type="evidence" value="ECO:0007669"/>
    <property type="project" value="TreeGrafter"/>
</dbReference>
<dbReference type="InterPro" id="IPR019897">
    <property type="entry name" value="RidA_CS"/>
</dbReference>
<dbReference type="CDD" id="cd00448">
    <property type="entry name" value="YjgF_YER057c_UK114_family"/>
    <property type="match status" value="1"/>
</dbReference>
<keyword evidence="3" id="KW-1185">Reference proteome</keyword>
<dbReference type="GO" id="GO:0005829">
    <property type="term" value="C:cytosol"/>
    <property type="evidence" value="ECO:0007669"/>
    <property type="project" value="TreeGrafter"/>
</dbReference>
<dbReference type="InterPro" id="IPR006056">
    <property type="entry name" value="RidA"/>
</dbReference>
<proteinExistence type="inferred from homology"/>
<dbReference type="Gene3D" id="3.30.1330.40">
    <property type="entry name" value="RutC-like"/>
    <property type="match status" value="1"/>
</dbReference>
<gene>
    <name evidence="2" type="ORF">ANDGO_01685</name>
</gene>
<evidence type="ECO:0000313" key="2">
    <source>
        <dbReference type="EMBL" id="KAF0852439.1"/>
    </source>
</evidence>
<dbReference type="InterPro" id="IPR006175">
    <property type="entry name" value="YjgF/YER057c/UK114"/>
</dbReference>